<dbReference type="SMART" id="SM00267">
    <property type="entry name" value="GGDEF"/>
    <property type="match status" value="1"/>
</dbReference>
<keyword evidence="3" id="KW-1185">Reference proteome</keyword>
<dbReference type="InterPro" id="IPR050469">
    <property type="entry name" value="Diguanylate_Cyclase"/>
</dbReference>
<feature type="domain" description="GGDEF" evidence="1">
    <location>
        <begin position="254"/>
        <end position="386"/>
    </location>
</feature>
<dbReference type="FunFam" id="3.30.70.270:FF:000001">
    <property type="entry name" value="Diguanylate cyclase domain protein"/>
    <property type="match status" value="1"/>
</dbReference>
<evidence type="ECO:0000313" key="3">
    <source>
        <dbReference type="Proteomes" id="UP000298324"/>
    </source>
</evidence>
<evidence type="ECO:0000259" key="1">
    <source>
        <dbReference type="PROSITE" id="PS50887"/>
    </source>
</evidence>
<dbReference type="GO" id="GO:0052621">
    <property type="term" value="F:diguanylate cyclase activity"/>
    <property type="evidence" value="ECO:0007669"/>
    <property type="project" value="TreeGrafter"/>
</dbReference>
<dbReference type="Proteomes" id="UP000298324">
    <property type="component" value="Unassembled WGS sequence"/>
</dbReference>
<dbReference type="PANTHER" id="PTHR45138:SF9">
    <property type="entry name" value="DIGUANYLATE CYCLASE DGCM-RELATED"/>
    <property type="match status" value="1"/>
</dbReference>
<dbReference type="CDD" id="cd01949">
    <property type="entry name" value="GGDEF"/>
    <property type="match status" value="1"/>
</dbReference>
<name>A0A4Y7R7K6_9FIRM</name>
<dbReference type="InterPro" id="IPR043128">
    <property type="entry name" value="Rev_trsase/Diguanyl_cyclase"/>
</dbReference>
<dbReference type="InterPro" id="IPR027417">
    <property type="entry name" value="P-loop_NTPase"/>
</dbReference>
<accession>A0A4Y7R7K6</accession>
<dbReference type="SUPFAM" id="SSF55073">
    <property type="entry name" value="Nucleotide cyclase"/>
    <property type="match status" value="1"/>
</dbReference>
<dbReference type="InterPro" id="IPR029787">
    <property type="entry name" value="Nucleotide_cyclase"/>
</dbReference>
<proteinExistence type="predicted"/>
<sequence length="608" mass="67873">MFTIIAGGSLDFIKECREAAKNVSVKILAEVSSIEDTTPLIDKFAPHAVIITSEWAPKAASWAREHRNTKIFVSGGIEKSWRDEWDEKGLPIFVVSGKIYKALLELEAHLKFTSPTNFHPEKQGKAAELPKGFFFYEGFTPIHELVGKSPVAVLVEAGEGVIETIKALRREYRLSSVPVVVVGKCESTGCYRAGADECVEDLNSETVERIRVRANKMREMWKMATRDDLTGLYKRVFLNDYLKEQERRYQETGVPFSVMMADLDYFKEVNDTHGHQAGDTVLKEFASFLSSGTRKADIVARYGGEEFVVVFPNLENVRTIAEKLCRGWAAKEIRLQEGIRIKSTFSAGLATMGRDAGDGEGLLAAADRALYLAKEYGRNMVKDISSEHGEVEVFKENLPFKAFKKKGIGFEKKIRAPADIEYAIDEIKRHKVIVVWNLDGWGKAESAIEITVKLQKHKRRILLVEMDFLNPAIDRIAGIPIVKKKDIPGKSVTEIGAGLLTLGSQLQPDHTVGLIRPKLKVDYLAAGNDLGVTGEYAGEQVYHDMVALLAKQYDHVVIDLGVNTDNQVFRGVVKRADILVIPASNNSVTYTRYEKIVSVKEAVFVKRS</sequence>
<comment type="caution">
    <text evidence="2">The sequence shown here is derived from an EMBL/GenBank/DDBJ whole genome shotgun (WGS) entry which is preliminary data.</text>
</comment>
<dbReference type="Gene3D" id="3.40.50.300">
    <property type="entry name" value="P-loop containing nucleotide triphosphate hydrolases"/>
    <property type="match status" value="1"/>
</dbReference>
<dbReference type="InterPro" id="IPR000160">
    <property type="entry name" value="GGDEF_dom"/>
</dbReference>
<dbReference type="Pfam" id="PF00990">
    <property type="entry name" value="GGDEF"/>
    <property type="match status" value="1"/>
</dbReference>
<dbReference type="EMBL" id="QFGA01000003">
    <property type="protein sequence ID" value="TEB04699.1"/>
    <property type="molecule type" value="Genomic_DNA"/>
</dbReference>
<dbReference type="SUPFAM" id="SSF52540">
    <property type="entry name" value="P-loop containing nucleoside triphosphate hydrolases"/>
    <property type="match status" value="1"/>
</dbReference>
<organism evidence="2 3">
    <name type="scientific">Pelotomaculum schinkii</name>
    <dbReference type="NCBI Taxonomy" id="78350"/>
    <lineage>
        <taxon>Bacteria</taxon>
        <taxon>Bacillati</taxon>
        <taxon>Bacillota</taxon>
        <taxon>Clostridia</taxon>
        <taxon>Eubacteriales</taxon>
        <taxon>Desulfotomaculaceae</taxon>
        <taxon>Pelotomaculum</taxon>
    </lineage>
</organism>
<dbReference type="NCBIfam" id="TIGR00254">
    <property type="entry name" value="GGDEF"/>
    <property type="match status" value="1"/>
</dbReference>
<dbReference type="Gene3D" id="3.30.70.270">
    <property type="match status" value="1"/>
</dbReference>
<dbReference type="PROSITE" id="PS50887">
    <property type="entry name" value="GGDEF"/>
    <property type="match status" value="1"/>
</dbReference>
<protein>
    <submittedName>
        <fullName evidence="2">Response regulator PleD</fullName>
    </submittedName>
</protein>
<reference evidence="2 3" key="1">
    <citation type="journal article" date="2018" name="Environ. Microbiol.">
        <title>Novel energy conservation strategies and behaviour of Pelotomaculum schinkii driving syntrophic propionate catabolism.</title>
        <authorList>
            <person name="Hidalgo-Ahumada C.A.P."/>
            <person name="Nobu M.K."/>
            <person name="Narihiro T."/>
            <person name="Tamaki H."/>
            <person name="Liu W.T."/>
            <person name="Kamagata Y."/>
            <person name="Stams A.J.M."/>
            <person name="Imachi H."/>
            <person name="Sousa D.Z."/>
        </authorList>
    </citation>
    <scope>NUCLEOTIDE SEQUENCE [LARGE SCALE GENOMIC DNA]</scope>
    <source>
        <strain evidence="2 3">HH</strain>
    </source>
</reference>
<gene>
    <name evidence="2" type="primary">pleD_3</name>
    <name evidence="2" type="ORF">Psch_03461</name>
</gene>
<dbReference type="AlphaFoldDB" id="A0A4Y7R7K6"/>
<evidence type="ECO:0000313" key="2">
    <source>
        <dbReference type="EMBL" id="TEB04699.1"/>
    </source>
</evidence>
<dbReference type="PANTHER" id="PTHR45138">
    <property type="entry name" value="REGULATORY COMPONENTS OF SENSORY TRANSDUCTION SYSTEM"/>
    <property type="match status" value="1"/>
</dbReference>
<dbReference type="RefSeq" id="WP_190259034.1">
    <property type="nucleotide sequence ID" value="NZ_QFGA01000003.1"/>
</dbReference>